<dbReference type="InterPro" id="IPR035649">
    <property type="entry name" value="EFG_V"/>
</dbReference>
<dbReference type="GO" id="GO:0032790">
    <property type="term" value="P:ribosome disassembly"/>
    <property type="evidence" value="ECO:0007669"/>
    <property type="project" value="TreeGrafter"/>
</dbReference>
<comment type="caution">
    <text evidence="7">The sequence shown here is derived from an EMBL/GenBank/DDBJ whole genome shotgun (WGS) entry which is preliminary data.</text>
</comment>
<dbReference type="FunFam" id="3.30.230.10:FF:000003">
    <property type="entry name" value="Elongation factor G"/>
    <property type="match status" value="1"/>
</dbReference>
<dbReference type="GO" id="GO:0003924">
    <property type="term" value="F:GTPase activity"/>
    <property type="evidence" value="ECO:0007669"/>
    <property type="project" value="InterPro"/>
</dbReference>
<dbReference type="NCBIfam" id="NF009891">
    <property type="entry name" value="PRK13351.1-1"/>
    <property type="match status" value="1"/>
</dbReference>
<proteinExistence type="inferred from homology"/>
<dbReference type="SUPFAM" id="SSF52540">
    <property type="entry name" value="P-loop containing nucleoside triphosphate hydrolases"/>
    <property type="match status" value="1"/>
</dbReference>
<keyword evidence="7" id="KW-0648">Protein biosynthesis</keyword>
<dbReference type="Pfam" id="PF03764">
    <property type="entry name" value="EFG_IV"/>
    <property type="match status" value="1"/>
</dbReference>
<dbReference type="AlphaFoldDB" id="A0A840UET1"/>
<evidence type="ECO:0000256" key="1">
    <source>
        <dbReference type="ARBA" id="ARBA00005870"/>
    </source>
</evidence>
<dbReference type="InterPro" id="IPR027417">
    <property type="entry name" value="P-loop_NTPase"/>
</dbReference>
<dbReference type="InterPro" id="IPR035647">
    <property type="entry name" value="EFG_III/V"/>
</dbReference>
<dbReference type="InterPro" id="IPR000640">
    <property type="entry name" value="EFG_V-like"/>
</dbReference>
<evidence type="ECO:0000313" key="7">
    <source>
        <dbReference type="EMBL" id="MBB5335616.1"/>
    </source>
</evidence>
<dbReference type="InterPro" id="IPR053905">
    <property type="entry name" value="EF-G-like_DII"/>
</dbReference>
<evidence type="ECO:0000259" key="6">
    <source>
        <dbReference type="PROSITE" id="PS51722"/>
    </source>
</evidence>
<dbReference type="CDD" id="cd01434">
    <property type="entry name" value="EFG_mtEFG1_IV"/>
    <property type="match status" value="1"/>
</dbReference>
<dbReference type="CDD" id="cd04170">
    <property type="entry name" value="EF-G_bact"/>
    <property type="match status" value="1"/>
</dbReference>
<dbReference type="InterPro" id="IPR004540">
    <property type="entry name" value="Transl_elong_EFG/EF2"/>
</dbReference>
<keyword evidence="8" id="KW-1185">Reference proteome</keyword>
<dbReference type="InterPro" id="IPR009022">
    <property type="entry name" value="EFG_III"/>
</dbReference>
<sequence>MTDYNSTQLRNVVVAGHSKCGKTSIIEACLYKAGQTDRLGKTSDSTSVLDYTPEEINRQMTINTTLAACEWQNYKINFLDTPGYPDFTSEVISSMNAAEAALIVVSAASGVEVETDKVWHYAEKLSLPRAIFINKLDREHVDFNKTIDELRAHFGKGVVPIQLPIGEADSFHGVADLITMNTQVLIKNKTQIYDIPPYMNAAIKEARHMLIESIAEFNDELMDKYLEDKEITQTEAAAALIEGIVNAKIFPVLCGSAENCIGFRQLLNSIIEYFPTPYFRKSLGINPLTDEMEERQSEDAFSAFIFKTVVDQFIGKTSYIKTVSGTMRENSMLYNSSAQKTERIGSLYSACGKKQTAVKRIAAGDIVIVNKLALSKTNDTLCYEQTPIIYECPEYPQPMYKLAITAVNKADEDKMSSGLSRLLEEDPVIEIYKDKSTGDLCISGIGETHLEIALEKLQRKFGVQAALSEPAIAYRETIKKNAKAEGKYKKQSGGHGQYGDVWLEIAPNERDNGVEFTETIFGGAVPRQYIPAVEKGVIETLQKGLIAGFPMTDIKVNLSDGSYHTVDSSEMAFKTAAGMALKKAVPDAVPVVLEPYSLIKITVPEYYMGTVIGSLNTHRGRIINTLSPSHSTSIIEAQVPDAELIKYATELRSQTQGRGSYTLEFSHYEEVPEKISSKIIENHN</sequence>
<dbReference type="NCBIfam" id="TIGR00231">
    <property type="entry name" value="small_GTP"/>
    <property type="match status" value="1"/>
</dbReference>
<accession>A0A840UET1</accession>
<dbReference type="InterPro" id="IPR020568">
    <property type="entry name" value="Ribosomal_Su5_D2-typ_SF"/>
</dbReference>
<dbReference type="EMBL" id="JACHFH010000006">
    <property type="protein sequence ID" value="MBB5335616.1"/>
    <property type="molecule type" value="Genomic_DNA"/>
</dbReference>
<dbReference type="SUPFAM" id="SSF54980">
    <property type="entry name" value="EF-G C-terminal domain-like"/>
    <property type="match status" value="2"/>
</dbReference>
<dbReference type="RefSeq" id="WP_183859757.1">
    <property type="nucleotide sequence ID" value="NZ_JACHFH010000006.1"/>
</dbReference>
<dbReference type="PANTHER" id="PTHR43261:SF6">
    <property type="entry name" value="ELONGATION FACTOR G-LIKE PROTEIN"/>
    <property type="match status" value="1"/>
</dbReference>
<dbReference type="Pfam" id="PF00679">
    <property type="entry name" value="EFG_C"/>
    <property type="match status" value="1"/>
</dbReference>
<organism evidence="7 8">
    <name type="scientific">Pectinatus brassicae</name>
    <dbReference type="NCBI Taxonomy" id="862415"/>
    <lineage>
        <taxon>Bacteria</taxon>
        <taxon>Bacillati</taxon>
        <taxon>Bacillota</taxon>
        <taxon>Negativicutes</taxon>
        <taxon>Selenomonadales</taxon>
        <taxon>Selenomonadaceae</taxon>
        <taxon>Pectinatus</taxon>
    </lineage>
</organism>
<dbReference type="Gene3D" id="3.30.230.10">
    <property type="match status" value="1"/>
</dbReference>
<dbReference type="FunFam" id="3.30.70.240:FF:000001">
    <property type="entry name" value="Elongation factor G"/>
    <property type="match status" value="1"/>
</dbReference>
<dbReference type="PRINTS" id="PR00315">
    <property type="entry name" value="ELONGATNFCT"/>
</dbReference>
<dbReference type="InterPro" id="IPR005225">
    <property type="entry name" value="Small_GTP-bd"/>
</dbReference>
<dbReference type="CDD" id="cd03713">
    <property type="entry name" value="EFG_mtEFG_C"/>
    <property type="match status" value="1"/>
</dbReference>
<dbReference type="PANTHER" id="PTHR43261">
    <property type="entry name" value="TRANSLATION ELONGATION FACTOR G-RELATED"/>
    <property type="match status" value="1"/>
</dbReference>
<dbReference type="InterPro" id="IPR009000">
    <property type="entry name" value="Transl_B-barrel_sf"/>
</dbReference>
<keyword evidence="3" id="KW-0547">Nucleotide-binding</keyword>
<dbReference type="PROSITE" id="PS51722">
    <property type="entry name" value="G_TR_2"/>
    <property type="match status" value="1"/>
</dbReference>
<dbReference type="Gene3D" id="3.30.70.870">
    <property type="entry name" value="Elongation Factor G (Translational Gtpase), domain 3"/>
    <property type="match status" value="1"/>
</dbReference>
<dbReference type="InterPro" id="IPR014721">
    <property type="entry name" value="Ribsml_uS5_D2-typ_fold_subgr"/>
</dbReference>
<dbReference type="GO" id="GO:0003746">
    <property type="term" value="F:translation elongation factor activity"/>
    <property type="evidence" value="ECO:0007669"/>
    <property type="project" value="UniProtKB-UniRule"/>
</dbReference>
<dbReference type="Pfam" id="PF00009">
    <property type="entry name" value="GTP_EFTU"/>
    <property type="match status" value="1"/>
</dbReference>
<dbReference type="InterPro" id="IPR047872">
    <property type="entry name" value="EFG_IV"/>
</dbReference>
<dbReference type="SUPFAM" id="SSF50447">
    <property type="entry name" value="Translation proteins"/>
    <property type="match status" value="1"/>
</dbReference>
<dbReference type="Gene3D" id="2.40.30.10">
    <property type="entry name" value="Translation factors"/>
    <property type="match status" value="1"/>
</dbReference>
<evidence type="ECO:0000256" key="3">
    <source>
        <dbReference type="ARBA" id="ARBA00022741"/>
    </source>
</evidence>
<dbReference type="CDD" id="cd16262">
    <property type="entry name" value="EFG_III"/>
    <property type="match status" value="1"/>
</dbReference>
<keyword evidence="4" id="KW-0342">GTP-binding</keyword>
<dbReference type="FunFam" id="3.30.70.870:FF:000002">
    <property type="entry name" value="Translation elongation factor 2"/>
    <property type="match status" value="1"/>
</dbReference>
<dbReference type="Gene3D" id="3.40.50.300">
    <property type="entry name" value="P-loop containing nucleotide triphosphate hydrolases"/>
    <property type="match status" value="1"/>
</dbReference>
<comment type="similarity">
    <text evidence="1">Belongs to the TRAFAC class translation factor GTPase superfamily. Classic translation factor GTPase family. EF-G/EF-2 subfamily.</text>
</comment>
<evidence type="ECO:0000256" key="5">
    <source>
        <dbReference type="NCBIfam" id="TIGR00484"/>
    </source>
</evidence>
<dbReference type="Pfam" id="PF14492">
    <property type="entry name" value="EFG_III"/>
    <property type="match status" value="1"/>
</dbReference>
<dbReference type="InterPro" id="IPR041095">
    <property type="entry name" value="EFG_II"/>
</dbReference>
<reference evidence="7 8" key="1">
    <citation type="submission" date="2020-08" db="EMBL/GenBank/DDBJ databases">
        <title>Genomic Encyclopedia of Type Strains, Phase IV (KMG-IV): sequencing the most valuable type-strain genomes for metagenomic binning, comparative biology and taxonomic classification.</title>
        <authorList>
            <person name="Goeker M."/>
        </authorList>
    </citation>
    <scope>NUCLEOTIDE SEQUENCE [LARGE SCALE GENOMIC DNA]</scope>
    <source>
        <strain evidence="7 8">DSM 24661</strain>
    </source>
</reference>
<protein>
    <recommendedName>
        <fullName evidence="2 5">Elongation factor G</fullName>
    </recommendedName>
</protein>
<evidence type="ECO:0000256" key="2">
    <source>
        <dbReference type="ARBA" id="ARBA00017872"/>
    </source>
</evidence>
<dbReference type="InterPro" id="IPR005517">
    <property type="entry name" value="Transl_elong_EFG/EF2_IV"/>
</dbReference>
<dbReference type="Pfam" id="PF22042">
    <property type="entry name" value="EF-G_D2"/>
    <property type="match status" value="1"/>
</dbReference>
<dbReference type="NCBIfam" id="NF009379">
    <property type="entry name" value="PRK12740.1-3"/>
    <property type="match status" value="1"/>
</dbReference>
<dbReference type="InterPro" id="IPR000795">
    <property type="entry name" value="T_Tr_GTP-bd_dom"/>
</dbReference>
<dbReference type="Gene3D" id="3.30.70.240">
    <property type="match status" value="1"/>
</dbReference>
<dbReference type="Proteomes" id="UP000559117">
    <property type="component" value="Unassembled WGS sequence"/>
</dbReference>
<feature type="domain" description="Tr-type G" evidence="6">
    <location>
        <begin position="7"/>
        <end position="278"/>
    </location>
</feature>
<gene>
    <name evidence="7" type="ORF">HNR32_000743</name>
</gene>
<evidence type="ECO:0000313" key="8">
    <source>
        <dbReference type="Proteomes" id="UP000559117"/>
    </source>
</evidence>
<evidence type="ECO:0000256" key="4">
    <source>
        <dbReference type="ARBA" id="ARBA00023134"/>
    </source>
</evidence>
<keyword evidence="7" id="KW-0251">Elongation factor</keyword>
<dbReference type="SMART" id="SM00889">
    <property type="entry name" value="EFG_IV"/>
    <property type="match status" value="1"/>
</dbReference>
<dbReference type="NCBIfam" id="NF009381">
    <property type="entry name" value="PRK12740.1-5"/>
    <property type="match status" value="1"/>
</dbReference>
<dbReference type="GO" id="GO:0005525">
    <property type="term" value="F:GTP binding"/>
    <property type="evidence" value="ECO:0007669"/>
    <property type="project" value="UniProtKB-UniRule"/>
</dbReference>
<dbReference type="NCBIfam" id="TIGR00484">
    <property type="entry name" value="EF-G"/>
    <property type="match status" value="1"/>
</dbReference>
<name>A0A840UET1_9FIRM</name>
<dbReference type="SUPFAM" id="SSF54211">
    <property type="entry name" value="Ribosomal protein S5 domain 2-like"/>
    <property type="match status" value="1"/>
</dbReference>
<dbReference type="SMART" id="SM00838">
    <property type="entry name" value="EFG_C"/>
    <property type="match status" value="1"/>
</dbReference>